<protein>
    <recommendedName>
        <fullName evidence="2">5-amino-6-(5-phosphoribosylamino)uracil reductase</fullName>
        <ecNumber evidence="2">1.1.1.193</ecNumber>
    </recommendedName>
</protein>
<dbReference type="InterPro" id="IPR012816">
    <property type="entry name" value="NADAR"/>
</dbReference>
<dbReference type="GO" id="GO:0050661">
    <property type="term" value="F:NADP binding"/>
    <property type="evidence" value="ECO:0007669"/>
    <property type="project" value="InterPro"/>
</dbReference>
<dbReference type="PANTHER" id="PTHR38011:SF7">
    <property type="entry name" value="2,5-DIAMINO-6-RIBOSYLAMINO-4(3H)-PYRIMIDINONE 5'-PHOSPHATE REDUCTASE"/>
    <property type="match status" value="1"/>
</dbReference>
<dbReference type="Gene3D" id="1.10.357.40">
    <property type="entry name" value="YbiA-like"/>
    <property type="match status" value="1"/>
</dbReference>
<dbReference type="EC" id="1.1.1.193" evidence="2"/>
<dbReference type="STRING" id="41875.K8EAV3"/>
<dbReference type="GO" id="GO:0008703">
    <property type="term" value="F:5-amino-6-(5-phosphoribosylamino)uracil reductase activity"/>
    <property type="evidence" value="ECO:0007669"/>
    <property type="project" value="UniProtKB-EC"/>
</dbReference>
<feature type="domain" description="Bacterial bifunctional deaminase-reductase C-terminal" evidence="5">
    <location>
        <begin position="242"/>
        <end position="454"/>
    </location>
</feature>
<dbReference type="AlphaFoldDB" id="K8EAV3"/>
<dbReference type="OrthoDB" id="206452at2759"/>
<dbReference type="GO" id="GO:0009231">
    <property type="term" value="P:riboflavin biosynthetic process"/>
    <property type="evidence" value="ECO:0007669"/>
    <property type="project" value="UniProtKB-UniPathway"/>
</dbReference>
<dbReference type="RefSeq" id="XP_007514772.1">
    <property type="nucleotide sequence ID" value="XM_007514710.1"/>
</dbReference>
<sequence>MAHPHVFSRPPGATMISFSSSSSKKVVFKCHHRGKRRTRRRERSSSIRRRLVFPDSVCCVSNDGSDDDEWVERACVLADSSAGECAPHPKFACVIVHSKTRDILCEAFQFGQAGEKCERQAERKLREVLSSSSSLAKKETTTETGEYDVYLNMEPVHGIEVSGETRSVDALTRMRSRGVRRIVIGTMHPNEKFRGNAIKELVERGGFKKEQIVVCKTNTRGAMCARKVNEALLYRCATGGYPHGVYKYAMTLDGKIASSSGKSKWVTGPESRETVFHERARSDAVIVGGGTLRTDDPRLTSRNGDGTLTHAYQPARVVLSRSFDVPEDARLWDTSVASTIVMTSASHGKPALAKILRDKGVDVVEFEGEFTMDKVLDEMRQRGWLQTFWECGGTLAAPAITAGAFSRVLAFVAPKIVGGGSKAPTPMGDFGCDAMADAVPLKATDAKVYGRDVLITGYLPNAFAKGRLKRFVEGGWMDGKRDGFVDVGESSDDSERVDTFGENEVLADVEQCCADEAESNDNEKDDNASDEIRFYKSWDTYSALSNFSAHAVDIDGENWLTSESYYQAQKFDDSHPDGVEIKNAILKANSPEKASRIGRLKQRERPDLLKKDWNSIKIHVMDRVLRAKFTQHRSAQSLLLSTGQKRLVEDSPVDNVWGSGRNNDGKNLLGVALMKLRDEL</sequence>
<evidence type="ECO:0000256" key="2">
    <source>
        <dbReference type="ARBA" id="ARBA00013173"/>
    </source>
</evidence>
<feature type="domain" description="NADAR" evidence="6">
    <location>
        <begin position="534"/>
        <end position="680"/>
    </location>
</feature>
<evidence type="ECO:0000256" key="3">
    <source>
        <dbReference type="ARBA" id="ARBA00022857"/>
    </source>
</evidence>
<dbReference type="Pfam" id="PF01872">
    <property type="entry name" value="RibD_C"/>
    <property type="match status" value="1"/>
</dbReference>
<comment type="pathway">
    <text evidence="1">Cofactor biosynthesis; riboflavin biosynthesis; 5-amino-6-(D-ribitylamino)uracil from GTP: step 3/4.</text>
</comment>
<dbReference type="UniPathway" id="UPA00275">
    <property type="reaction ID" value="UER00402"/>
</dbReference>
<evidence type="ECO:0000259" key="5">
    <source>
        <dbReference type="Pfam" id="PF01872"/>
    </source>
</evidence>
<dbReference type="NCBIfam" id="TIGR02464">
    <property type="entry name" value="ribofla_fusion"/>
    <property type="match status" value="1"/>
</dbReference>
<evidence type="ECO:0000256" key="1">
    <source>
        <dbReference type="ARBA" id="ARBA00004910"/>
    </source>
</evidence>
<dbReference type="CDD" id="cd15457">
    <property type="entry name" value="NADAR"/>
    <property type="match status" value="1"/>
</dbReference>
<keyword evidence="3" id="KW-0521">NADP</keyword>
<dbReference type="EMBL" id="FO082277">
    <property type="protein sequence ID" value="CCO15012.1"/>
    <property type="molecule type" value="Genomic_DNA"/>
</dbReference>
<dbReference type="GeneID" id="19017428"/>
<evidence type="ECO:0000313" key="7">
    <source>
        <dbReference type="EMBL" id="CCO15012.1"/>
    </source>
</evidence>
<dbReference type="InterPro" id="IPR050765">
    <property type="entry name" value="Riboflavin_Biosynth_HTPR"/>
</dbReference>
<name>K8EAV3_9CHLO</name>
<dbReference type="GO" id="GO:0008835">
    <property type="term" value="F:diaminohydroxyphosphoribosylaminopyrimidine deaminase activity"/>
    <property type="evidence" value="ECO:0007669"/>
    <property type="project" value="InterPro"/>
</dbReference>
<dbReference type="Pfam" id="PF08719">
    <property type="entry name" value="NADAR"/>
    <property type="match status" value="1"/>
</dbReference>
<dbReference type="Gene3D" id="3.40.430.10">
    <property type="entry name" value="Dihydrofolate Reductase, subunit A"/>
    <property type="match status" value="1"/>
</dbReference>
<keyword evidence="8" id="KW-1185">Reference proteome</keyword>
<dbReference type="InterPro" id="IPR024072">
    <property type="entry name" value="DHFR-like_dom_sf"/>
</dbReference>
<dbReference type="InterPro" id="IPR002734">
    <property type="entry name" value="RibDG_C"/>
</dbReference>
<evidence type="ECO:0000256" key="4">
    <source>
        <dbReference type="ARBA" id="ARBA00023002"/>
    </source>
</evidence>
<keyword evidence="4" id="KW-0560">Oxidoreductase</keyword>
<dbReference type="InterPro" id="IPR011549">
    <property type="entry name" value="RibD_C"/>
</dbReference>
<dbReference type="SUPFAM" id="SSF143990">
    <property type="entry name" value="YbiA-like"/>
    <property type="match status" value="1"/>
</dbReference>
<organism evidence="7 8">
    <name type="scientific">Bathycoccus prasinos</name>
    <dbReference type="NCBI Taxonomy" id="41875"/>
    <lineage>
        <taxon>Eukaryota</taxon>
        <taxon>Viridiplantae</taxon>
        <taxon>Chlorophyta</taxon>
        <taxon>Mamiellophyceae</taxon>
        <taxon>Mamiellales</taxon>
        <taxon>Bathycoccaceae</taxon>
        <taxon>Bathycoccus</taxon>
    </lineage>
</organism>
<accession>K8EAV3</accession>
<dbReference type="Gene3D" id="3.40.140.10">
    <property type="entry name" value="Cytidine Deaminase, domain 2"/>
    <property type="match status" value="1"/>
</dbReference>
<dbReference type="Proteomes" id="UP000198341">
    <property type="component" value="Chromosome 2"/>
</dbReference>
<proteinExistence type="predicted"/>
<gene>
    <name evidence="7" type="ORF">Bathy02g03150</name>
</gene>
<dbReference type="SUPFAM" id="SSF53597">
    <property type="entry name" value="Dihydrofolate reductase-like"/>
    <property type="match status" value="1"/>
</dbReference>
<evidence type="ECO:0000313" key="8">
    <source>
        <dbReference type="Proteomes" id="UP000198341"/>
    </source>
</evidence>
<reference evidence="7 8" key="1">
    <citation type="submission" date="2011-10" db="EMBL/GenBank/DDBJ databases">
        <authorList>
            <person name="Genoscope - CEA"/>
        </authorList>
    </citation>
    <scope>NUCLEOTIDE SEQUENCE [LARGE SCALE GENOMIC DNA]</scope>
    <source>
        <strain evidence="7 8">RCC 1105</strain>
    </source>
</reference>
<dbReference type="NCBIfam" id="TIGR00326">
    <property type="entry name" value="eubact_ribD"/>
    <property type="match status" value="1"/>
</dbReference>
<dbReference type="PANTHER" id="PTHR38011">
    <property type="entry name" value="DIHYDROFOLATE REDUCTASE FAMILY PROTEIN (AFU_ORTHOLOGUE AFUA_8G06820)"/>
    <property type="match status" value="1"/>
</dbReference>
<dbReference type="InterPro" id="IPR037238">
    <property type="entry name" value="YbiA-like_sf"/>
</dbReference>
<dbReference type="eggNOG" id="KOG1018">
    <property type="taxonomic scope" value="Eukaryota"/>
</dbReference>
<dbReference type="KEGG" id="bpg:Bathy02g03150"/>
<dbReference type="NCBIfam" id="TIGR00227">
    <property type="entry name" value="ribD_Cterm"/>
    <property type="match status" value="1"/>
</dbReference>
<evidence type="ECO:0000259" key="6">
    <source>
        <dbReference type="Pfam" id="PF08719"/>
    </source>
</evidence>
<dbReference type="InterPro" id="IPR004794">
    <property type="entry name" value="Eubact_RibD"/>
</dbReference>